<feature type="compositionally biased region" description="Polar residues" evidence="1">
    <location>
        <begin position="54"/>
        <end position="68"/>
    </location>
</feature>
<feature type="compositionally biased region" description="Polar residues" evidence="1">
    <location>
        <begin position="386"/>
        <end position="395"/>
    </location>
</feature>
<accession>A0A8K0JGI9</accession>
<feature type="compositionally biased region" description="Low complexity" evidence="1">
    <location>
        <begin position="128"/>
        <end position="137"/>
    </location>
</feature>
<feature type="compositionally biased region" description="Acidic residues" evidence="1">
    <location>
        <begin position="41"/>
        <end position="51"/>
    </location>
</feature>
<organism evidence="2 3">
    <name type="scientific">Filobasidium floriforme</name>
    <dbReference type="NCBI Taxonomy" id="5210"/>
    <lineage>
        <taxon>Eukaryota</taxon>
        <taxon>Fungi</taxon>
        <taxon>Dikarya</taxon>
        <taxon>Basidiomycota</taxon>
        <taxon>Agaricomycotina</taxon>
        <taxon>Tremellomycetes</taxon>
        <taxon>Filobasidiales</taxon>
        <taxon>Filobasidiaceae</taxon>
        <taxon>Filobasidium</taxon>
    </lineage>
</organism>
<evidence type="ECO:0000313" key="2">
    <source>
        <dbReference type="EMBL" id="KAG7529506.1"/>
    </source>
</evidence>
<evidence type="ECO:0000313" key="3">
    <source>
        <dbReference type="Proteomes" id="UP000812966"/>
    </source>
</evidence>
<dbReference type="EMBL" id="JABELV010000147">
    <property type="protein sequence ID" value="KAG7529506.1"/>
    <property type="molecule type" value="Genomic_DNA"/>
</dbReference>
<proteinExistence type="predicted"/>
<feature type="region of interest" description="Disordered" evidence="1">
    <location>
        <begin position="1"/>
        <end position="72"/>
    </location>
</feature>
<dbReference type="Proteomes" id="UP000812966">
    <property type="component" value="Unassembled WGS sequence"/>
</dbReference>
<gene>
    <name evidence="2" type="ORF">FFLO_05613</name>
</gene>
<evidence type="ECO:0000256" key="1">
    <source>
        <dbReference type="SAM" id="MobiDB-lite"/>
    </source>
</evidence>
<comment type="caution">
    <text evidence="2">The sequence shown here is derived from an EMBL/GenBank/DDBJ whole genome shotgun (WGS) entry which is preliminary data.</text>
</comment>
<feature type="compositionally biased region" description="Basic residues" evidence="1">
    <location>
        <begin position="412"/>
        <end position="422"/>
    </location>
</feature>
<reference evidence="2" key="1">
    <citation type="submission" date="2020-04" db="EMBL/GenBank/DDBJ databases">
        <title>Analysis of mating type loci in Filobasidium floriforme.</title>
        <authorList>
            <person name="Nowrousian M."/>
        </authorList>
    </citation>
    <scope>NUCLEOTIDE SEQUENCE</scope>
    <source>
        <strain evidence="2">CBS 6242</strain>
    </source>
</reference>
<feature type="region of interest" description="Disordered" evidence="1">
    <location>
        <begin position="368"/>
        <end position="435"/>
    </location>
</feature>
<name>A0A8K0JGI9_9TREE</name>
<feature type="compositionally biased region" description="Low complexity" evidence="1">
    <location>
        <begin position="1"/>
        <end position="18"/>
    </location>
</feature>
<sequence length="435" mass="46525">MEVSAWSSSDESDSSFQSTPKSRTERKEWTGRVSRSSACPNEEEDDDDDEGVITGQTSPSPASGSIRGNPQKDVAQVIDYSLPLRSPTVFPVSYKVDQTTGEKIERKLARGAKVQALGLGLTAMTITPASSAPSSASGELGTGTKRPKSASSLVPSRAPSFVDALKNTSSSELGSALPTPAESEDSFAAIAPSPLWTPSVNPLIRGRSTATTADGASLAAGEQPFWSIGANVPLVSRKGMFRRTMSGLSASRWDVDNDCEAPVEDEEDDGLVSDGRDVGFIDGLLEDYQLAHPPTPAAMPRSNSYLGKAFGMTQMRPTMGRGGSYASDKENRNLQVRSMVAVSNTKAKANDVQVQHVEGRSIGAMAMTTLPNAPIPSPKARRNHSDGSTRPTTSPDSERRMFRMVRKLTFQRPHHKDGRGKGRGGNWHRECGEAI</sequence>
<feature type="region of interest" description="Disordered" evidence="1">
    <location>
        <begin position="128"/>
        <end position="156"/>
    </location>
</feature>
<keyword evidence="3" id="KW-1185">Reference proteome</keyword>
<dbReference type="AlphaFoldDB" id="A0A8K0JGI9"/>
<protein>
    <submittedName>
        <fullName evidence="2">Uncharacterized protein</fullName>
    </submittedName>
</protein>